<dbReference type="PANTHER" id="PTHR43736:SF5">
    <property type="entry name" value="NUDIX HYDROLASE DOMAIN-CONTAINING PROTEIN"/>
    <property type="match status" value="1"/>
</dbReference>
<comment type="similarity">
    <text evidence="2">Belongs to the Nudix hydrolase family.</text>
</comment>
<organism evidence="4 5">
    <name type="scientific">Raphidocelis subcapitata</name>
    <dbReference type="NCBI Taxonomy" id="307507"/>
    <lineage>
        <taxon>Eukaryota</taxon>
        <taxon>Viridiplantae</taxon>
        <taxon>Chlorophyta</taxon>
        <taxon>core chlorophytes</taxon>
        <taxon>Chlorophyceae</taxon>
        <taxon>CS clade</taxon>
        <taxon>Sphaeropleales</taxon>
        <taxon>Selenastraceae</taxon>
        <taxon>Raphidocelis</taxon>
    </lineage>
</organism>
<reference evidence="4 5" key="1">
    <citation type="journal article" date="2018" name="Sci. Rep.">
        <title>Raphidocelis subcapitata (=Pseudokirchneriella subcapitata) provides an insight into genome evolution and environmental adaptations in the Sphaeropleales.</title>
        <authorList>
            <person name="Suzuki S."/>
            <person name="Yamaguchi H."/>
            <person name="Nakajima N."/>
            <person name="Kawachi M."/>
        </authorList>
    </citation>
    <scope>NUCLEOTIDE SEQUENCE [LARGE SCALE GENOMIC DNA]</scope>
    <source>
        <strain evidence="4 5">NIES-35</strain>
    </source>
</reference>
<sequence length="194" mass="20047">MATAAAAGGEGGAHTYRWPRPALTVDAAIVSFGGGGSGDDSEPPALLLIQRKHPPCKGAWALPGGFVDEGEPLDAAAARELREETGLEPGPDVPFVQVGAFGDPGRDPRGWTVTVAYAALVPHDARKRVAAADDAADARFFPVNDLPPLAFDHKLVVREALRRLAALPRAGGAGGGALRAAAERLEGPWAPPKE</sequence>
<dbReference type="Gene3D" id="3.90.79.10">
    <property type="entry name" value="Nucleoside Triphosphate Pyrophosphohydrolase"/>
    <property type="match status" value="1"/>
</dbReference>
<name>A0A2V0PAM0_9CHLO</name>
<evidence type="ECO:0000256" key="2">
    <source>
        <dbReference type="RuleBase" id="RU003476"/>
    </source>
</evidence>
<proteinExistence type="inferred from homology"/>
<dbReference type="EMBL" id="BDRX01000088">
    <property type="protein sequence ID" value="GBF96904.1"/>
    <property type="molecule type" value="Genomic_DNA"/>
</dbReference>
<keyword evidence="5" id="KW-1185">Reference proteome</keyword>
<dbReference type="PRINTS" id="PR00502">
    <property type="entry name" value="NUDIXFAMILY"/>
</dbReference>
<dbReference type="InterPro" id="IPR020084">
    <property type="entry name" value="NUDIX_hydrolase_CS"/>
</dbReference>
<evidence type="ECO:0000259" key="3">
    <source>
        <dbReference type="PROSITE" id="PS51462"/>
    </source>
</evidence>
<protein>
    <submittedName>
        <fullName evidence="4">Nudix hydrolase</fullName>
    </submittedName>
</protein>
<gene>
    <name evidence="4" type="ORF">Rsub_09909</name>
</gene>
<feature type="domain" description="Nudix hydrolase" evidence="3">
    <location>
        <begin position="22"/>
        <end position="163"/>
    </location>
</feature>
<evidence type="ECO:0000313" key="5">
    <source>
        <dbReference type="Proteomes" id="UP000247498"/>
    </source>
</evidence>
<dbReference type="Proteomes" id="UP000247498">
    <property type="component" value="Unassembled WGS sequence"/>
</dbReference>
<dbReference type="Pfam" id="PF00293">
    <property type="entry name" value="NUDIX"/>
    <property type="match status" value="1"/>
</dbReference>
<dbReference type="InterPro" id="IPR020476">
    <property type="entry name" value="Nudix_hydrolase"/>
</dbReference>
<dbReference type="AlphaFoldDB" id="A0A2V0PAM0"/>
<evidence type="ECO:0000256" key="1">
    <source>
        <dbReference type="ARBA" id="ARBA00022801"/>
    </source>
</evidence>
<evidence type="ECO:0000313" key="4">
    <source>
        <dbReference type="EMBL" id="GBF96904.1"/>
    </source>
</evidence>
<dbReference type="InParanoid" id="A0A2V0PAM0"/>
<dbReference type="PROSITE" id="PS51462">
    <property type="entry name" value="NUDIX"/>
    <property type="match status" value="1"/>
</dbReference>
<dbReference type="InterPro" id="IPR015797">
    <property type="entry name" value="NUDIX_hydrolase-like_dom_sf"/>
</dbReference>
<dbReference type="SUPFAM" id="SSF55811">
    <property type="entry name" value="Nudix"/>
    <property type="match status" value="1"/>
</dbReference>
<dbReference type="PROSITE" id="PS00893">
    <property type="entry name" value="NUDIX_BOX"/>
    <property type="match status" value="1"/>
</dbReference>
<comment type="caution">
    <text evidence="4">The sequence shown here is derived from an EMBL/GenBank/DDBJ whole genome shotgun (WGS) entry which is preliminary data.</text>
</comment>
<dbReference type="GO" id="GO:0016787">
    <property type="term" value="F:hydrolase activity"/>
    <property type="evidence" value="ECO:0007669"/>
    <property type="project" value="UniProtKB-KW"/>
</dbReference>
<dbReference type="InterPro" id="IPR000086">
    <property type="entry name" value="NUDIX_hydrolase_dom"/>
</dbReference>
<dbReference type="OrthoDB" id="447842at2759"/>
<accession>A0A2V0PAM0</accession>
<dbReference type="PANTHER" id="PTHR43736">
    <property type="entry name" value="ADP-RIBOSE PYROPHOSPHATASE"/>
    <property type="match status" value="1"/>
</dbReference>
<dbReference type="CDD" id="cd18873">
    <property type="entry name" value="NUDIX_NadM_like"/>
    <property type="match status" value="1"/>
</dbReference>
<keyword evidence="1 2" id="KW-0378">Hydrolase</keyword>